<keyword evidence="4" id="KW-1185">Reference proteome</keyword>
<feature type="region of interest" description="Disordered" evidence="2">
    <location>
        <begin position="25"/>
        <end position="138"/>
    </location>
</feature>
<feature type="compositionally biased region" description="Basic and acidic residues" evidence="2">
    <location>
        <begin position="159"/>
        <end position="171"/>
    </location>
</feature>
<reference evidence="3" key="1">
    <citation type="submission" date="2022-04" db="EMBL/GenBank/DDBJ databases">
        <title>A functionally conserved STORR gene fusion in Papaver species that diverged 16.8 million years ago.</title>
        <authorList>
            <person name="Catania T."/>
        </authorList>
    </citation>
    <scope>NUCLEOTIDE SEQUENCE</scope>
    <source>
        <strain evidence="3">S-188037</strain>
    </source>
</reference>
<evidence type="ECO:0008006" key="5">
    <source>
        <dbReference type="Google" id="ProtNLM"/>
    </source>
</evidence>
<dbReference type="PANTHER" id="PTHR31807:SF37">
    <property type="entry name" value="HAUS AUGMIN-LIKE COMPLEX SUBUNIT 8"/>
    <property type="match status" value="1"/>
</dbReference>
<dbReference type="PANTHER" id="PTHR31807">
    <property type="entry name" value="AUGMIN FAMILY MEMBER"/>
    <property type="match status" value="1"/>
</dbReference>
<feature type="region of interest" description="Disordered" evidence="2">
    <location>
        <begin position="295"/>
        <end position="384"/>
    </location>
</feature>
<feature type="region of interest" description="Disordered" evidence="2">
    <location>
        <begin position="156"/>
        <end position="282"/>
    </location>
</feature>
<sequence>MVWMDVCEAEQQVLLPRKGGAIAEEIPRPPLVPSEKNNAFSRKTRPTREVPSRYKSTITSSPSLPSTHTVPRRSSSPSVTRTVSSTPLFAKRSVSAERRCPSTPPSPPRPSTPNRDSLNDVQTPSRKGVGSGRTEGLWPSTMRSLCVSFQSDTFSLPVSKKEKPVTHEHTLKPSANLGHRQSETPLSQRKTTPERKRTPLRGRNASDQSENSRPLDNSHSRIMDQRWPSRTGGKVSGSALNRSIDFTDKPSRTSSSPLPARGLSPSRKSPARGGLQKAQSGAASQLLFDDLGKEAVRRPGSSNGASCRSSSPFKIGSSNVSIPLNSSERSSSTLRSSRSQSLPTPGSSRPASPSRAPLLSSSPSRGMISPSRGRPNTPFPSVGSVACRSSTSTSVLSFIADVKKGKKGSSHIEDAHQLRLLYNRFMQWRFTNARADAASSIQQIAAERTLYNVWITTSELWDSVTMKRINLRELTEELKLNSVLNDQMVYLDDWALLEREHSSSLAEAIEALEACTLRLPVTGGARVDINSLKDAVCSALDVMQAMGSSVCSLQSRVEGMNGLVSALADVTAQERAMLDECVDLLASTVAMEVEENSLRTHLMQLKQSSAEGEHRTSLLGRLV</sequence>
<feature type="compositionally biased region" description="Low complexity" evidence="2">
    <location>
        <begin position="301"/>
        <end position="311"/>
    </location>
</feature>
<dbReference type="Pfam" id="PF04484">
    <property type="entry name" value="QWRF"/>
    <property type="match status" value="1"/>
</dbReference>
<protein>
    <recommendedName>
        <fullName evidence="5">AUGMIN subunit 8</fullName>
    </recommendedName>
</protein>
<dbReference type="EMBL" id="JAJJMB010003633">
    <property type="protein sequence ID" value="KAI3946704.1"/>
    <property type="molecule type" value="Genomic_DNA"/>
</dbReference>
<comment type="similarity">
    <text evidence="1">Belongs to the QWRF family.</text>
</comment>
<feature type="compositionally biased region" description="Polar residues" evidence="2">
    <location>
        <begin position="205"/>
        <end position="215"/>
    </location>
</feature>
<dbReference type="GO" id="GO:0051225">
    <property type="term" value="P:spindle assembly"/>
    <property type="evidence" value="ECO:0007669"/>
    <property type="project" value="TreeGrafter"/>
</dbReference>
<evidence type="ECO:0000313" key="3">
    <source>
        <dbReference type="EMBL" id="KAI3946704.1"/>
    </source>
</evidence>
<feature type="compositionally biased region" description="Pro residues" evidence="2">
    <location>
        <begin position="102"/>
        <end position="111"/>
    </location>
</feature>
<comment type="caution">
    <text evidence="3">The sequence shown here is derived from an EMBL/GenBank/DDBJ whole genome shotgun (WGS) entry which is preliminary data.</text>
</comment>
<organism evidence="3 4">
    <name type="scientific">Papaver atlanticum</name>
    <dbReference type="NCBI Taxonomy" id="357466"/>
    <lineage>
        <taxon>Eukaryota</taxon>
        <taxon>Viridiplantae</taxon>
        <taxon>Streptophyta</taxon>
        <taxon>Embryophyta</taxon>
        <taxon>Tracheophyta</taxon>
        <taxon>Spermatophyta</taxon>
        <taxon>Magnoliopsida</taxon>
        <taxon>Ranunculales</taxon>
        <taxon>Papaveraceae</taxon>
        <taxon>Papaveroideae</taxon>
        <taxon>Papaver</taxon>
    </lineage>
</organism>
<dbReference type="GO" id="GO:0008017">
    <property type="term" value="F:microtubule binding"/>
    <property type="evidence" value="ECO:0007669"/>
    <property type="project" value="TreeGrafter"/>
</dbReference>
<proteinExistence type="inferred from homology"/>
<evidence type="ECO:0000256" key="1">
    <source>
        <dbReference type="ARBA" id="ARBA00010016"/>
    </source>
</evidence>
<dbReference type="GO" id="GO:0005737">
    <property type="term" value="C:cytoplasm"/>
    <property type="evidence" value="ECO:0007669"/>
    <property type="project" value="TreeGrafter"/>
</dbReference>
<dbReference type="Proteomes" id="UP001202328">
    <property type="component" value="Unassembled WGS sequence"/>
</dbReference>
<evidence type="ECO:0000256" key="2">
    <source>
        <dbReference type="SAM" id="MobiDB-lite"/>
    </source>
</evidence>
<dbReference type="InterPro" id="IPR007573">
    <property type="entry name" value="QWRF"/>
</dbReference>
<feature type="compositionally biased region" description="Low complexity" evidence="2">
    <location>
        <begin position="56"/>
        <end position="87"/>
    </location>
</feature>
<dbReference type="GO" id="GO:0005880">
    <property type="term" value="C:nuclear microtubule"/>
    <property type="evidence" value="ECO:0007669"/>
    <property type="project" value="TreeGrafter"/>
</dbReference>
<gene>
    <name evidence="3" type="ORF">MKW98_003267</name>
</gene>
<dbReference type="AlphaFoldDB" id="A0AAD4T8D1"/>
<evidence type="ECO:0000313" key="4">
    <source>
        <dbReference type="Proteomes" id="UP001202328"/>
    </source>
</evidence>
<name>A0AAD4T8D1_9MAGN</name>
<accession>A0AAD4T8D1</accession>
<feature type="compositionally biased region" description="Polar residues" evidence="2">
    <location>
        <begin position="114"/>
        <end position="125"/>
    </location>
</feature>
<feature type="compositionally biased region" description="Low complexity" evidence="2">
    <location>
        <begin position="324"/>
        <end position="375"/>
    </location>
</feature>